<evidence type="ECO:0000313" key="3">
    <source>
        <dbReference type="Proteomes" id="UP000241890"/>
    </source>
</evidence>
<dbReference type="Proteomes" id="UP000241890">
    <property type="component" value="Unassembled WGS sequence"/>
</dbReference>
<dbReference type="EMBL" id="BEYU01000053">
    <property type="protein sequence ID" value="GBG29174.1"/>
    <property type="molecule type" value="Genomic_DNA"/>
</dbReference>
<sequence>MDVTEALRPWLVACWPPGAEKDALDDGGLLKGRLEQARKFESLCASLPGDADRAQSSLGRLAVTKDAIIWDGMAHDEAHVQALVPGEHIDDLELSMDDRGHPFVLLILQIPHEDPVDLLLRATDGSSLEAHEVLEDLYNLVETVRASALDAMDDMPSARREAGSPGEESKRDRRASISLDAVTSLIAESEDHEQDETQDDNEASVLAEASPAPPRNGATERTIASAETHIEMSAETESPSTPNKLEKSSSGDDLRARVRAFVRDPQGQQESLLEMLNSKYAYDLSCVPTPSRERVARSPARNTEPQKKYLRKLKPIVVDMQENSKKERADIERATNVKIKSPHGRSRKMQYIDQESLQVLSPADISNVSVSNKIKIEIKVKVKVKVKQT</sequence>
<dbReference type="AlphaFoldDB" id="A0A2R5GMT2"/>
<feature type="region of interest" description="Disordered" evidence="1">
    <location>
        <begin position="232"/>
        <end position="252"/>
    </location>
</feature>
<organism evidence="2 3">
    <name type="scientific">Hondaea fermentalgiana</name>
    <dbReference type="NCBI Taxonomy" id="2315210"/>
    <lineage>
        <taxon>Eukaryota</taxon>
        <taxon>Sar</taxon>
        <taxon>Stramenopiles</taxon>
        <taxon>Bigyra</taxon>
        <taxon>Labyrinthulomycetes</taxon>
        <taxon>Thraustochytrida</taxon>
        <taxon>Thraustochytriidae</taxon>
        <taxon>Hondaea</taxon>
    </lineage>
</organism>
<accession>A0A2R5GMT2</accession>
<comment type="caution">
    <text evidence="2">The sequence shown here is derived from an EMBL/GenBank/DDBJ whole genome shotgun (WGS) entry which is preliminary data.</text>
</comment>
<feature type="region of interest" description="Disordered" evidence="1">
    <location>
        <begin position="151"/>
        <end position="219"/>
    </location>
</feature>
<feature type="compositionally biased region" description="Basic and acidic residues" evidence="1">
    <location>
        <begin position="156"/>
        <end position="175"/>
    </location>
</feature>
<keyword evidence="3" id="KW-1185">Reference proteome</keyword>
<feature type="compositionally biased region" description="Acidic residues" evidence="1">
    <location>
        <begin position="188"/>
        <end position="202"/>
    </location>
</feature>
<gene>
    <name evidence="2" type="ORF">FCC1311_053962</name>
</gene>
<dbReference type="InParanoid" id="A0A2R5GMT2"/>
<reference evidence="2 3" key="1">
    <citation type="submission" date="2017-12" db="EMBL/GenBank/DDBJ databases">
        <title>Sequencing, de novo assembly and annotation of complete genome of a new Thraustochytrid species, strain FCC1311.</title>
        <authorList>
            <person name="Sedici K."/>
            <person name="Godart F."/>
            <person name="Aiese Cigliano R."/>
            <person name="Sanseverino W."/>
            <person name="Barakat M."/>
            <person name="Ortet P."/>
            <person name="Marechal E."/>
            <person name="Cagnac O."/>
            <person name="Amato A."/>
        </authorList>
    </citation>
    <scope>NUCLEOTIDE SEQUENCE [LARGE SCALE GENOMIC DNA]</scope>
</reference>
<protein>
    <submittedName>
        <fullName evidence="2">Uncharacterized protein</fullName>
    </submittedName>
</protein>
<name>A0A2R5GMT2_9STRA</name>
<evidence type="ECO:0000313" key="2">
    <source>
        <dbReference type="EMBL" id="GBG29174.1"/>
    </source>
</evidence>
<evidence type="ECO:0000256" key="1">
    <source>
        <dbReference type="SAM" id="MobiDB-lite"/>
    </source>
</evidence>
<proteinExistence type="predicted"/>